<evidence type="ECO:0000313" key="2">
    <source>
        <dbReference type="EnsemblMetazoa" id="XP_019759395.1"/>
    </source>
</evidence>
<protein>
    <submittedName>
        <fullName evidence="2">Uncharacterized protein</fullName>
    </submittedName>
</protein>
<dbReference type="AlphaFoldDB" id="A0AAR5PEB6"/>
<name>A0AAR5PEB6_DENPD</name>
<proteinExistence type="predicted"/>
<accession>A0AAR5PEB6</accession>
<keyword evidence="1" id="KW-1133">Transmembrane helix</keyword>
<evidence type="ECO:0000313" key="3">
    <source>
        <dbReference type="Proteomes" id="UP000019118"/>
    </source>
</evidence>
<reference evidence="2" key="2">
    <citation type="submission" date="2024-08" db="UniProtKB">
        <authorList>
            <consortium name="EnsemblMetazoa"/>
        </authorList>
    </citation>
    <scope>IDENTIFICATION</scope>
</reference>
<feature type="transmembrane region" description="Helical" evidence="1">
    <location>
        <begin position="169"/>
        <end position="188"/>
    </location>
</feature>
<organism evidence="2 3">
    <name type="scientific">Dendroctonus ponderosae</name>
    <name type="common">Mountain pine beetle</name>
    <dbReference type="NCBI Taxonomy" id="77166"/>
    <lineage>
        <taxon>Eukaryota</taxon>
        <taxon>Metazoa</taxon>
        <taxon>Ecdysozoa</taxon>
        <taxon>Arthropoda</taxon>
        <taxon>Hexapoda</taxon>
        <taxon>Insecta</taxon>
        <taxon>Pterygota</taxon>
        <taxon>Neoptera</taxon>
        <taxon>Endopterygota</taxon>
        <taxon>Coleoptera</taxon>
        <taxon>Polyphaga</taxon>
        <taxon>Cucujiformia</taxon>
        <taxon>Curculionidae</taxon>
        <taxon>Scolytinae</taxon>
        <taxon>Dendroctonus</taxon>
    </lineage>
</organism>
<keyword evidence="1" id="KW-0812">Transmembrane</keyword>
<keyword evidence="3" id="KW-1185">Reference proteome</keyword>
<dbReference type="EnsemblMetazoa" id="XM_019903836.1">
    <property type="protein sequence ID" value="XP_019759395.1"/>
    <property type="gene ID" value="LOC109537221"/>
</dbReference>
<dbReference type="Proteomes" id="UP000019118">
    <property type="component" value="Unassembled WGS sequence"/>
</dbReference>
<dbReference type="KEGG" id="dpa:109537221"/>
<gene>
    <name evidence="2" type="primary">109537221</name>
</gene>
<sequence>MICTEWLFTFGLIKNRPHGGFLALNSRNQHCFKDNGWSVISLVLLLCCFACWPDPTCLIVQEVATLYGNHLVLSPASSSALIVPNHLLLSGNSVNNVKNSGQTSMEEDALMENKAFKETEAGTELNQVTIHGNVKATTTCTPQVCRTARQRYQPPDLANNSPWNQKKTYFFIGVISLLVVWIIVYTVVSELKLV</sequence>
<evidence type="ECO:0000256" key="1">
    <source>
        <dbReference type="SAM" id="Phobius"/>
    </source>
</evidence>
<keyword evidence="1" id="KW-0472">Membrane</keyword>
<reference evidence="3" key="1">
    <citation type="journal article" date="2013" name="Genome Biol.">
        <title>Draft genome of the mountain pine beetle, Dendroctonus ponderosae Hopkins, a major forest pest.</title>
        <authorList>
            <person name="Keeling C.I."/>
            <person name="Yuen M.M."/>
            <person name="Liao N.Y."/>
            <person name="Docking T.R."/>
            <person name="Chan S.K."/>
            <person name="Taylor G.A."/>
            <person name="Palmquist D.L."/>
            <person name="Jackman S.D."/>
            <person name="Nguyen A."/>
            <person name="Li M."/>
            <person name="Henderson H."/>
            <person name="Janes J.K."/>
            <person name="Zhao Y."/>
            <person name="Pandoh P."/>
            <person name="Moore R."/>
            <person name="Sperling F.A."/>
            <person name="Huber D.P."/>
            <person name="Birol I."/>
            <person name="Jones S.J."/>
            <person name="Bohlmann J."/>
        </authorList>
    </citation>
    <scope>NUCLEOTIDE SEQUENCE</scope>
</reference>